<dbReference type="PROSITE" id="PS00678">
    <property type="entry name" value="WD_REPEATS_1"/>
    <property type="match status" value="1"/>
</dbReference>
<evidence type="ECO:0000256" key="3">
    <source>
        <dbReference type="ARBA" id="ARBA00022670"/>
    </source>
</evidence>
<accession>A0AAN6M5D7</accession>
<feature type="region of interest" description="Disordered" evidence="8">
    <location>
        <begin position="883"/>
        <end position="982"/>
    </location>
</feature>
<feature type="compositionally biased region" description="Polar residues" evidence="8">
    <location>
        <begin position="1119"/>
        <end position="1144"/>
    </location>
</feature>
<dbReference type="GO" id="GO:0046872">
    <property type="term" value="F:metal ion binding"/>
    <property type="evidence" value="ECO:0007669"/>
    <property type="project" value="UniProtKB-KW"/>
</dbReference>
<dbReference type="SUPFAM" id="SSF53187">
    <property type="entry name" value="Zn-dependent exopeptidases"/>
    <property type="match status" value="1"/>
</dbReference>
<dbReference type="InterPro" id="IPR015943">
    <property type="entry name" value="WD40/YVTN_repeat-like_dom_sf"/>
</dbReference>
<reference evidence="9 10" key="1">
    <citation type="submission" date="2021-02" db="EMBL/GenBank/DDBJ databases">
        <title>Genome assembly of Pseudopithomyces chartarum.</title>
        <authorList>
            <person name="Jauregui R."/>
            <person name="Singh J."/>
            <person name="Voisey C."/>
        </authorList>
    </citation>
    <scope>NUCLEOTIDE SEQUENCE [LARGE SCALE GENOMIC DNA]</scope>
    <source>
        <strain evidence="9 10">AGR01</strain>
    </source>
</reference>
<evidence type="ECO:0000313" key="10">
    <source>
        <dbReference type="Proteomes" id="UP001280581"/>
    </source>
</evidence>
<keyword evidence="6" id="KW-0378">Hydrolase</keyword>
<protein>
    <recommendedName>
        <fullName evidence="11">Peptidase M20 dimerisation domain-containing protein</fullName>
    </recommendedName>
</protein>
<evidence type="ECO:0000256" key="1">
    <source>
        <dbReference type="ARBA" id="ARBA00006247"/>
    </source>
</evidence>
<dbReference type="SUPFAM" id="SSF50978">
    <property type="entry name" value="WD40 repeat-like"/>
    <property type="match status" value="1"/>
</dbReference>
<dbReference type="GO" id="GO:0006508">
    <property type="term" value="P:proteolysis"/>
    <property type="evidence" value="ECO:0007669"/>
    <property type="project" value="UniProtKB-KW"/>
</dbReference>
<feature type="repeat" description="WD" evidence="7">
    <location>
        <begin position="293"/>
        <end position="324"/>
    </location>
</feature>
<dbReference type="EMBL" id="WVTA01000003">
    <property type="protein sequence ID" value="KAK3214919.1"/>
    <property type="molecule type" value="Genomic_DNA"/>
</dbReference>
<feature type="region of interest" description="Disordered" evidence="8">
    <location>
        <begin position="1227"/>
        <end position="1268"/>
    </location>
</feature>
<sequence>MSFLVAILNDHDLARMQANPLMAELSQHDAAMDTNGHAKAASGPGRTPKLVHRMKHDKSILALAVSSESIFAGTQGERYCLDTYERRKTIEAHRGSVLSLTLSQDQSLLFSSATDPIVNVWCTSGFSRLYALWSPYDVGDIFCVAYSSYHKTLYLGAQNTSIQWYDLKQKDLRPQPNPASHPSERKNRFFDSTGPGGVSTPRPQGADVSLKDAVGGQYLEIDRQDVHQFAHYGYVNCMLLGKAILREAPEEEVLVSGGGDGRIILWKIDEDNGGAITSLYTLEDGREEGESILSIAREDSFLYSGRFDGEVNVWDLETRQLVRSLKATTGDVLTLSLGGNHLFAGGVSGLVQKYNQHYETVSTFKAHDGLVLASRFTTYNHKPTFVTGGNDNTIVIWEISDCAGRETEIKRSNNDLMVESLNQFVSFKTVSSLPKYRADCRRGASYLRSVFQNFGAVTEMLNTTEPYNPIVFAKFRGNPTSSAARKKILFYGHYDVIAAENDQGKWKHDPFTLTGEGGYLYGRGVSDNKGPIMAAIYAAHELANEQNLGSDIIFLIEGEEESGSRGFAQAVQAKKELIGDVDYVLLANSYWLDDHVPCLTYGLRGVIHATVQIESKHPDLHSGVDGSALLDEPLKDLVMLLSKLTGPHGKVQLPGFYDPILPLAPDEEKLYGEITATLLRGNPDLGDPEELALSLMRRWREASLTIHRFQTSGPDNSTIIPRLAKASLSIRLVPNQEASEVARSLEDFLHSSFAHLSSKNALTVTIDHQAEPWLGDFTSPIFQTLESAVMSVWGPTLGRRRSSINTLKHNLDYFQPKPSSNSEQRPSPTTSNTLANGSGEAEEQGAPGVAQKPLYIREGGSIPSIRFLEKEFGAPAAQLPYFHKAMPPKRTTVPKDSQEELRPPRPSFAQRFNPNIIFPGISSRGRTANPPGQSRASNLGRTRGNLEPSNSPSQPAPQQPRTGLDTATSDSPNEYVPRLSFGDEFTVGTVHLERRPQEDATQPPGHSAAGKTREIPRKPLPNVGPSQHVSGQLNPSVYPTIAGPLSQQVGGYGTGAARDAPRNLGGQTNPAADSDTEDTGFRPPHARRIRARQSARGGAQRQSSGGEGTRSVAEYAAASSATRPSGQYPSAGPSSQHQPSSGYGTRSVAEYSAAFAATRPSRQSPSARRGAQRQPAGAFDLDSSDEYSDGIPGEDPFEGPASMRTVPQRRATLETVEIPVFGQTTIVQERPSPRERFLTSPTAVSQRVGGQRAASTTVVPSGRSTTDRLVPLNDVRNLHAKSGYSGAVSLPKDDSEMPREYPEGGYRHEDVSTDEDGSKGYKR</sequence>
<proteinExistence type="inferred from homology"/>
<feature type="region of interest" description="Disordered" evidence="8">
    <location>
        <begin position="1281"/>
        <end position="1323"/>
    </location>
</feature>
<keyword evidence="3" id="KW-0645">Protease</keyword>
<evidence type="ECO:0000256" key="7">
    <source>
        <dbReference type="PROSITE-ProRule" id="PRU00221"/>
    </source>
</evidence>
<dbReference type="PROSITE" id="PS50294">
    <property type="entry name" value="WD_REPEATS_REGION"/>
    <property type="match status" value="1"/>
</dbReference>
<dbReference type="GO" id="GO:0008233">
    <property type="term" value="F:peptidase activity"/>
    <property type="evidence" value="ECO:0007669"/>
    <property type="project" value="UniProtKB-KW"/>
</dbReference>
<dbReference type="Pfam" id="PF00400">
    <property type="entry name" value="WD40"/>
    <property type="match status" value="2"/>
</dbReference>
<feature type="compositionally biased region" description="Low complexity" evidence="8">
    <location>
        <begin position="1094"/>
        <end position="1104"/>
    </location>
</feature>
<evidence type="ECO:0000256" key="2">
    <source>
        <dbReference type="ARBA" id="ARBA00022574"/>
    </source>
</evidence>
<evidence type="ECO:0000313" key="9">
    <source>
        <dbReference type="EMBL" id="KAK3214919.1"/>
    </source>
</evidence>
<keyword evidence="5" id="KW-0677">Repeat</keyword>
<feature type="compositionally biased region" description="Basic residues" evidence="8">
    <location>
        <begin position="1084"/>
        <end position="1093"/>
    </location>
</feature>
<keyword evidence="10" id="KW-1185">Reference proteome</keyword>
<feature type="compositionally biased region" description="Low complexity" evidence="8">
    <location>
        <begin position="1167"/>
        <end position="1178"/>
    </location>
</feature>
<dbReference type="InterPro" id="IPR001680">
    <property type="entry name" value="WD40_rpt"/>
</dbReference>
<evidence type="ECO:0000256" key="4">
    <source>
        <dbReference type="ARBA" id="ARBA00022723"/>
    </source>
</evidence>
<feature type="region of interest" description="Disordered" evidence="8">
    <location>
        <begin position="173"/>
        <end position="206"/>
    </location>
</feature>
<evidence type="ECO:0008006" key="11">
    <source>
        <dbReference type="Google" id="ProtNLM"/>
    </source>
</evidence>
<evidence type="ECO:0000256" key="6">
    <source>
        <dbReference type="ARBA" id="ARBA00022801"/>
    </source>
</evidence>
<feature type="compositionally biased region" description="Polar residues" evidence="8">
    <location>
        <begin position="817"/>
        <end position="836"/>
    </location>
</feature>
<evidence type="ECO:0000256" key="5">
    <source>
        <dbReference type="ARBA" id="ARBA00022737"/>
    </source>
</evidence>
<dbReference type="GO" id="GO:0006751">
    <property type="term" value="P:glutathione catabolic process"/>
    <property type="evidence" value="ECO:0007669"/>
    <property type="project" value="TreeGrafter"/>
</dbReference>
<dbReference type="InterPro" id="IPR036322">
    <property type="entry name" value="WD40_repeat_dom_sf"/>
</dbReference>
<dbReference type="Gene3D" id="3.30.70.360">
    <property type="match status" value="1"/>
</dbReference>
<organism evidence="9 10">
    <name type="scientific">Pseudopithomyces chartarum</name>
    <dbReference type="NCBI Taxonomy" id="1892770"/>
    <lineage>
        <taxon>Eukaryota</taxon>
        <taxon>Fungi</taxon>
        <taxon>Dikarya</taxon>
        <taxon>Ascomycota</taxon>
        <taxon>Pezizomycotina</taxon>
        <taxon>Dothideomycetes</taxon>
        <taxon>Pleosporomycetidae</taxon>
        <taxon>Pleosporales</taxon>
        <taxon>Massarineae</taxon>
        <taxon>Didymosphaeriaceae</taxon>
        <taxon>Pseudopithomyces</taxon>
    </lineage>
</organism>
<dbReference type="PROSITE" id="PS50082">
    <property type="entry name" value="WD_REPEATS_2"/>
    <property type="match status" value="3"/>
</dbReference>
<evidence type="ECO:0000256" key="8">
    <source>
        <dbReference type="SAM" id="MobiDB-lite"/>
    </source>
</evidence>
<comment type="caution">
    <text evidence="9">The sequence shown here is derived from an EMBL/GenBank/DDBJ whole genome shotgun (WGS) entry which is preliminary data.</text>
</comment>
<feature type="repeat" description="WD" evidence="7">
    <location>
        <begin position="90"/>
        <end position="121"/>
    </location>
</feature>
<feature type="compositionally biased region" description="Polar residues" evidence="8">
    <location>
        <begin position="924"/>
        <end position="940"/>
    </location>
</feature>
<feature type="compositionally biased region" description="Polar residues" evidence="8">
    <location>
        <begin position="1024"/>
        <end position="1037"/>
    </location>
</feature>
<dbReference type="InterPro" id="IPR002933">
    <property type="entry name" value="Peptidase_M20"/>
</dbReference>
<dbReference type="InterPro" id="IPR051458">
    <property type="entry name" value="Cyt/Met_Dipeptidase"/>
</dbReference>
<feature type="repeat" description="WD" evidence="7">
    <location>
        <begin position="364"/>
        <end position="400"/>
    </location>
</feature>
<dbReference type="Gene3D" id="2.130.10.10">
    <property type="entry name" value="YVTN repeat-like/Quinoprotein amine dehydrogenase"/>
    <property type="match status" value="2"/>
</dbReference>
<dbReference type="SMART" id="SM00320">
    <property type="entry name" value="WD40"/>
    <property type="match status" value="6"/>
</dbReference>
<dbReference type="Proteomes" id="UP001280581">
    <property type="component" value="Unassembled WGS sequence"/>
</dbReference>
<dbReference type="Gene3D" id="3.40.630.10">
    <property type="entry name" value="Zn peptidases"/>
    <property type="match status" value="1"/>
</dbReference>
<feature type="region of interest" description="Disordered" evidence="8">
    <location>
        <begin position="811"/>
        <end position="851"/>
    </location>
</feature>
<dbReference type="PANTHER" id="PTHR43270:SF8">
    <property type="entry name" value="DI- AND TRIPEPTIDASE DUG2-RELATED"/>
    <property type="match status" value="1"/>
</dbReference>
<gene>
    <name evidence="9" type="ORF">GRF29_19g1627596</name>
</gene>
<feature type="region of interest" description="Disordered" evidence="8">
    <location>
        <begin position="994"/>
        <end position="1207"/>
    </location>
</feature>
<name>A0AAN6M5D7_9PLEO</name>
<comment type="similarity">
    <text evidence="1">Belongs to the peptidase M20A family.</text>
</comment>
<feature type="compositionally biased region" description="Basic and acidic residues" evidence="8">
    <location>
        <begin position="1291"/>
        <end position="1323"/>
    </location>
</feature>
<dbReference type="Pfam" id="PF01546">
    <property type="entry name" value="Peptidase_M20"/>
    <property type="match status" value="1"/>
</dbReference>
<keyword evidence="4" id="KW-0479">Metal-binding</keyword>
<dbReference type="InterPro" id="IPR019775">
    <property type="entry name" value="WD40_repeat_CS"/>
</dbReference>
<dbReference type="PANTHER" id="PTHR43270">
    <property type="entry name" value="BETA-ALA-HIS DIPEPTIDASE"/>
    <property type="match status" value="1"/>
</dbReference>
<feature type="compositionally biased region" description="Polar residues" evidence="8">
    <location>
        <begin position="1253"/>
        <end position="1264"/>
    </location>
</feature>
<keyword evidence="2 7" id="KW-0853">WD repeat</keyword>